<sequence length="360" mass="41193">MIVIRPEKYKQLGESENCDFVLLTNSEFSDKFEISTENDYLSKKIIACDTPESFHDILDHQKLARQTHFLVISPHALFSSPPAEKIAEKCKIISMPCNSTEIFLEDINYFLEKMELTDPDAQKAWADHFFDHVEESDHIQFVDKKNGCEAVFLHDSDEYCWFEQLGRLSWGEQQFVPSGEISVLPLFHGNYNAEKRLNIQGEIAFRGYPIVNNGSVSFLREDQNRIFDALESLYEIPIIATVENGIITSLRSDIVNHPAIVMLEKLFDIDSRYRIIWEIGFGTNQDIYFQKGNRSPNECYGGSNGTVHWGLGLTPWTQYHIDIICPDTVVYTSDEVIIAGEIKEKKSLRRVKSAGCPCIS</sequence>
<reference evidence="1 2" key="1">
    <citation type="submission" date="2016-12" db="EMBL/GenBank/DDBJ databases">
        <authorList>
            <person name="Song W.-J."/>
            <person name="Kurnit D.M."/>
        </authorList>
    </citation>
    <scope>NUCLEOTIDE SEQUENCE [LARGE SCALE GENOMIC DNA]</scope>
    <source>
        <strain evidence="1 2">CECT 9026</strain>
    </source>
</reference>
<proteinExistence type="predicted"/>
<evidence type="ECO:0000313" key="1">
    <source>
        <dbReference type="EMBL" id="SIO93761.1"/>
    </source>
</evidence>
<organism evidence="1 2">
    <name type="scientific">Vibrio spartinae</name>
    <dbReference type="NCBI Taxonomy" id="1918945"/>
    <lineage>
        <taxon>Bacteria</taxon>
        <taxon>Pseudomonadati</taxon>
        <taxon>Pseudomonadota</taxon>
        <taxon>Gammaproteobacteria</taxon>
        <taxon>Vibrionales</taxon>
        <taxon>Vibrionaceae</taxon>
        <taxon>Vibrio</taxon>
    </lineage>
</organism>
<name>A0A1N6M2V5_9VIBR</name>
<dbReference type="RefSeq" id="WP_074372319.1">
    <property type="nucleotide sequence ID" value="NZ_AP024907.1"/>
</dbReference>
<gene>
    <name evidence="1" type="ORF">VSP9026_01431</name>
</gene>
<dbReference type="AlphaFoldDB" id="A0A1N6M2V5"/>
<protein>
    <recommendedName>
        <fullName evidence="3">2,5-dihydroxypyridine 5,6-dioxygenase</fullName>
    </recommendedName>
</protein>
<evidence type="ECO:0008006" key="3">
    <source>
        <dbReference type="Google" id="ProtNLM"/>
    </source>
</evidence>
<dbReference type="OrthoDB" id="517313at2"/>
<evidence type="ECO:0000313" key="2">
    <source>
        <dbReference type="Proteomes" id="UP000184774"/>
    </source>
</evidence>
<accession>A0A1N6M2V5</accession>
<dbReference type="EMBL" id="FSSB01000009">
    <property type="protein sequence ID" value="SIO93761.1"/>
    <property type="molecule type" value="Genomic_DNA"/>
</dbReference>
<dbReference type="Proteomes" id="UP000184774">
    <property type="component" value="Unassembled WGS sequence"/>
</dbReference>